<dbReference type="GO" id="GO:0034702">
    <property type="term" value="C:monoatomic ion channel complex"/>
    <property type="evidence" value="ECO:0007669"/>
    <property type="project" value="UniProtKB-KW"/>
</dbReference>
<evidence type="ECO:0000256" key="14">
    <source>
        <dbReference type="ARBA" id="ARBA00022989"/>
    </source>
</evidence>
<name>A0A6J0GL05_9PASS</name>
<dbReference type="GeneID" id="108493517"/>
<feature type="transmembrane region" description="Helical" evidence="29">
    <location>
        <begin position="65"/>
        <end position="87"/>
    </location>
</feature>
<dbReference type="Proteomes" id="UP000504624">
    <property type="component" value="Unplaced"/>
</dbReference>
<gene>
    <name evidence="32" type="primary">KCNMA1</name>
</gene>
<evidence type="ECO:0000256" key="8">
    <source>
        <dbReference type="ARBA" id="ARBA00022723"/>
    </source>
</evidence>
<dbReference type="OrthoDB" id="10035564at2759"/>
<evidence type="ECO:0000256" key="19">
    <source>
        <dbReference type="ARBA" id="ARBA00029583"/>
    </source>
</evidence>
<evidence type="ECO:0000256" key="15">
    <source>
        <dbReference type="ARBA" id="ARBA00023065"/>
    </source>
</evidence>
<dbReference type="Pfam" id="PF00520">
    <property type="entry name" value="Ion_trans"/>
    <property type="match status" value="1"/>
</dbReference>
<dbReference type="SUPFAM" id="SSF51735">
    <property type="entry name" value="NAD(P)-binding Rossmann-fold domains"/>
    <property type="match status" value="1"/>
</dbReference>
<keyword evidence="9" id="KW-0631">Potassium channel</keyword>
<evidence type="ECO:0000256" key="28">
    <source>
        <dbReference type="SAM" id="MobiDB-lite"/>
    </source>
</evidence>
<evidence type="ECO:0000256" key="3">
    <source>
        <dbReference type="ARBA" id="ARBA00018044"/>
    </source>
</evidence>
<keyword evidence="5" id="KW-1003">Cell membrane</keyword>
<dbReference type="InterPro" id="IPR003929">
    <property type="entry name" value="K_chnl_BK_asu"/>
</dbReference>
<sequence length="1158" mass="129412">MANGSGGGSYPGGSGGGGGIRMSNNINANNLNTDSSSSPVNVPKMDALIIPVTMEVPCDSRGQRMWWAFLASSMVTFFGGLFIILLWRTLKYLWTVCCHCGVKNKEAQKINGGGDTQADGACKPTDEKEENVAAEVGWMTSVKDWAGVMISAQTLTGRVLVVLVFALSIGALVIYFIDSSNPIESCQNFYKDFTLQIDMAFNVFFLLYFGLRFIAANDKLWFWLEVNSVVDFFTVPPVFVSVYLNRSWLGLRFLRALRLIQFSEILQFLNILKTSNSIKLVNLCSIFISTWLTAAGFIHLVENSGDPWENFQNNQPLTYWECVYLLMVTMSTVGYGDVYAKTTLGRLFMVFFILGGLAMFASYVPEIIELIGNRKKYGGSYSAVSGRKHIVVCGHITLESVSNFLKDFLHKDRDDVNVEIVFLHNISPNLELEALFKRHFTQVEFYQGSVLNPHDLARVKIESADACLILANKYCADPDAEDASNIMRVISIKNYHPKIRIITQMLQYHNKAHLLNIPSWNWKEGDDAICLAELKLGFIAQSCLAPGLSTMLANLFSMRSFIKIEEDTWQKYYLEGVANEMYTEYLSSAFVGLSFPAVCELVFAKLKLLMIAIEYKSEKRESSILINPGNHVKIQEGTLGFFIASDAKEVKRAYFYCKACHDDITDPKRIKKCGCKRLEDEQPSTLSPKKKQRNGGMRNSPNSSPKLMRHDPLLIPGNEQIDNMDANVKKYDSTGMFHWCPAKDIEKVILTRSEAAMTVLSGHVVVCIFGDVKSALIGLRNLVMPLRASNFHYHELKHIVFVGSLEYLRREWETLHNFPKVSILPGTPLSRADLRAVNINLCDMCVILSANQNNIDDASLQDKECILASLNIKSMQFDDSIGVLQANSQGFTPPGMDRSSPDNSPVHGLLRQPSITTGANIPIITELVNDSNVQFLDQDDDDDPDTELYLTQPFACGTAFAVSVLDSLMSATYFNDNILTLIRTLVTGGATPELEALIAEENALRGGYSTPQTLANRDRCRVAQLALYDGPFADLGDGGCYGDLFCKALKTYNMLCFGIYRLRDAHLSTPSQCTKRYVITNPPYEFELVPTDLIFCLMQFDHNAGQSRASLSHSSHSSYSSSKKSSSVHSIPSTANRPNRTKTRDSREKQNRKEMVYR</sequence>
<dbReference type="CTD" id="3778"/>
<keyword evidence="12" id="KW-0851">Voltage-gated channel</keyword>
<evidence type="ECO:0000256" key="29">
    <source>
        <dbReference type="SAM" id="Phobius"/>
    </source>
</evidence>
<dbReference type="PRINTS" id="PR00169">
    <property type="entry name" value="KCHANNEL"/>
</dbReference>
<feature type="compositionally biased region" description="Basic and acidic residues" evidence="28">
    <location>
        <begin position="1142"/>
        <end position="1158"/>
    </location>
</feature>
<dbReference type="Gene3D" id="1.10.287.70">
    <property type="match status" value="1"/>
</dbReference>
<dbReference type="Pfam" id="PF22614">
    <property type="entry name" value="Slo-like_RCK"/>
    <property type="match status" value="2"/>
</dbReference>
<evidence type="ECO:0000256" key="9">
    <source>
        <dbReference type="ARBA" id="ARBA00022826"/>
    </source>
</evidence>
<dbReference type="PROSITE" id="PS51201">
    <property type="entry name" value="RCK_N"/>
    <property type="match status" value="2"/>
</dbReference>
<protein>
    <recommendedName>
        <fullName evidence="3">Calcium-activated potassium channel subunit alpha-1</fullName>
    </recommendedName>
    <alternativeName>
        <fullName evidence="18">BK channel</fullName>
    </alternativeName>
    <alternativeName>
        <fullName evidence="22">BKCA alpha</fullName>
    </alternativeName>
    <alternativeName>
        <fullName evidence="20">Calcium-activated potassium channel, subfamily M subunit alpha-1</fullName>
    </alternativeName>
    <alternativeName>
        <fullName evidence="24">K(VCA)alpha</fullName>
    </alternativeName>
    <alternativeName>
        <fullName evidence="23">KCa1.1</fullName>
    </alternativeName>
    <alternativeName>
        <fullName evidence="25">Maxi K channel</fullName>
    </alternativeName>
    <alternativeName>
        <fullName evidence="19">Slo-alpha</fullName>
    </alternativeName>
    <alternativeName>
        <fullName evidence="21">Slo1</fullName>
    </alternativeName>
    <alternativeName>
        <fullName evidence="26">Slowpoke homolog</fullName>
    </alternativeName>
</protein>
<dbReference type="FunFam" id="3.40.50.720:FF:000005">
    <property type="entry name" value="calcium-activated potassium channel subunit alpha-1 isoform X6"/>
    <property type="match status" value="1"/>
</dbReference>
<keyword evidence="13" id="KW-0630">Potassium</keyword>
<dbReference type="RefSeq" id="XP_017662545.1">
    <property type="nucleotide sequence ID" value="XM_017807056.1"/>
</dbReference>
<feature type="transmembrane region" description="Helical" evidence="29">
    <location>
        <begin position="317"/>
        <end position="335"/>
    </location>
</feature>
<comment type="subcellular location">
    <subcellularLocation>
        <location evidence="1">Cell membrane</location>
        <topology evidence="1">Multi-pass membrane protein</topology>
    </subcellularLocation>
</comment>
<evidence type="ECO:0000256" key="2">
    <source>
        <dbReference type="ARBA" id="ARBA00008648"/>
    </source>
</evidence>
<evidence type="ECO:0000256" key="7">
    <source>
        <dbReference type="ARBA" id="ARBA00022692"/>
    </source>
</evidence>
<feature type="compositionally biased region" description="Low complexity" evidence="28">
    <location>
        <begin position="1109"/>
        <end position="1133"/>
    </location>
</feature>
<dbReference type="Gene3D" id="3.40.50.720">
    <property type="entry name" value="NAD(P)-binding Rossmann-like Domain"/>
    <property type="match status" value="2"/>
</dbReference>
<dbReference type="GO" id="GO:0060072">
    <property type="term" value="F:large conductance calcium-activated potassium channel activity"/>
    <property type="evidence" value="ECO:0007669"/>
    <property type="project" value="TreeGrafter"/>
</dbReference>
<evidence type="ECO:0000313" key="31">
    <source>
        <dbReference type="Proteomes" id="UP000504624"/>
    </source>
</evidence>
<dbReference type="InterPro" id="IPR036291">
    <property type="entry name" value="NAD(P)-bd_dom_sf"/>
</dbReference>
<feature type="transmembrane region" description="Helical" evidence="29">
    <location>
        <begin position="197"/>
        <end position="215"/>
    </location>
</feature>
<evidence type="ECO:0000256" key="26">
    <source>
        <dbReference type="ARBA" id="ARBA00033447"/>
    </source>
</evidence>
<evidence type="ECO:0000313" key="32">
    <source>
        <dbReference type="RefSeq" id="XP_017662545.1"/>
    </source>
</evidence>
<dbReference type="FunFam" id="3.40.50.720:FF:000098">
    <property type="entry name" value="calcium-activated potassium channel subunit alpha-1 isoform X3"/>
    <property type="match status" value="1"/>
</dbReference>
<keyword evidence="8" id="KW-0479">Metal-binding</keyword>
<evidence type="ECO:0000256" key="6">
    <source>
        <dbReference type="ARBA" id="ARBA00022538"/>
    </source>
</evidence>
<evidence type="ECO:0000256" key="22">
    <source>
        <dbReference type="ARBA" id="ARBA00030518"/>
    </source>
</evidence>
<evidence type="ECO:0000259" key="30">
    <source>
        <dbReference type="PROSITE" id="PS51201"/>
    </source>
</evidence>
<feature type="region of interest" description="Disordered" evidence="28">
    <location>
        <begin position="1109"/>
        <end position="1158"/>
    </location>
</feature>
<evidence type="ECO:0000256" key="18">
    <source>
        <dbReference type="ARBA" id="ARBA00029579"/>
    </source>
</evidence>
<evidence type="ECO:0000256" key="1">
    <source>
        <dbReference type="ARBA" id="ARBA00004651"/>
    </source>
</evidence>
<feature type="transmembrane region" description="Helical" evidence="29">
    <location>
        <begin position="347"/>
        <end position="365"/>
    </location>
</feature>
<evidence type="ECO:0000256" key="23">
    <source>
        <dbReference type="ARBA" id="ARBA00030652"/>
    </source>
</evidence>
<feature type="domain" description="RCK N-terminal" evidence="30">
    <location>
        <begin position="761"/>
        <end position="905"/>
    </location>
</feature>
<evidence type="ECO:0000256" key="24">
    <source>
        <dbReference type="ARBA" id="ARBA00031597"/>
    </source>
</evidence>
<dbReference type="PRINTS" id="PR01449">
    <property type="entry name" value="BKCHANNELA"/>
</dbReference>
<keyword evidence="16 29" id="KW-0472">Membrane</keyword>
<feature type="transmembrane region" description="Helical" evidence="29">
    <location>
        <begin position="280"/>
        <end position="301"/>
    </location>
</feature>
<dbReference type="PANTHER" id="PTHR10027">
    <property type="entry name" value="CALCIUM-ACTIVATED POTASSIUM CHANNEL ALPHA CHAIN"/>
    <property type="match status" value="1"/>
</dbReference>
<evidence type="ECO:0000256" key="5">
    <source>
        <dbReference type="ARBA" id="ARBA00022475"/>
    </source>
</evidence>
<keyword evidence="14 29" id="KW-1133">Transmembrane helix</keyword>
<feature type="transmembrane region" description="Helical" evidence="29">
    <location>
        <begin position="159"/>
        <end position="177"/>
    </location>
</feature>
<feature type="region of interest" description="Disordered" evidence="28">
    <location>
        <begin position="681"/>
        <end position="709"/>
    </location>
</feature>
<dbReference type="InterPro" id="IPR005821">
    <property type="entry name" value="Ion_trans_dom"/>
</dbReference>
<comment type="catalytic activity">
    <reaction evidence="27">
        <text>K(+)(in) = K(+)(out)</text>
        <dbReference type="Rhea" id="RHEA:29463"/>
        <dbReference type="ChEBI" id="CHEBI:29103"/>
    </reaction>
</comment>
<keyword evidence="4" id="KW-0813">Transport</keyword>
<dbReference type="GO" id="GO:0046872">
    <property type="term" value="F:metal ion binding"/>
    <property type="evidence" value="ECO:0007669"/>
    <property type="project" value="UniProtKB-KW"/>
</dbReference>
<evidence type="ECO:0000256" key="12">
    <source>
        <dbReference type="ARBA" id="ARBA00022882"/>
    </source>
</evidence>
<dbReference type="InterPro" id="IPR003148">
    <property type="entry name" value="RCK_N"/>
</dbReference>
<feature type="domain" description="RCK N-terminal" evidence="30">
    <location>
        <begin position="387"/>
        <end position="529"/>
    </location>
</feature>
<keyword evidence="10" id="KW-0106">Calcium</keyword>
<evidence type="ECO:0000256" key="4">
    <source>
        <dbReference type="ARBA" id="ARBA00022448"/>
    </source>
</evidence>
<evidence type="ECO:0000256" key="20">
    <source>
        <dbReference type="ARBA" id="ARBA00030288"/>
    </source>
</evidence>
<dbReference type="Pfam" id="PF21014">
    <property type="entry name" value="Slowpoke_C"/>
    <property type="match status" value="1"/>
</dbReference>
<keyword evidence="7 29" id="KW-0812">Transmembrane</keyword>
<dbReference type="AlphaFoldDB" id="A0A6J0GL05"/>
<dbReference type="GO" id="GO:0045211">
    <property type="term" value="C:postsynaptic membrane"/>
    <property type="evidence" value="ECO:0007669"/>
    <property type="project" value="TreeGrafter"/>
</dbReference>
<keyword evidence="17 32" id="KW-0407">Ion channel</keyword>
<evidence type="ECO:0000256" key="25">
    <source>
        <dbReference type="ARBA" id="ARBA00031999"/>
    </source>
</evidence>
<evidence type="ECO:0000256" key="11">
    <source>
        <dbReference type="ARBA" id="ARBA00022842"/>
    </source>
</evidence>
<dbReference type="SUPFAM" id="SSF81324">
    <property type="entry name" value="Voltage-gated potassium channels"/>
    <property type="match status" value="1"/>
</dbReference>
<reference evidence="32" key="1">
    <citation type="submission" date="2025-08" db="UniProtKB">
        <authorList>
            <consortium name="RefSeq"/>
        </authorList>
    </citation>
    <scope>IDENTIFICATION</scope>
</reference>
<organism evidence="31 32">
    <name type="scientific">Lepidothrix coronata</name>
    <name type="common">blue-crowned manakin</name>
    <dbReference type="NCBI Taxonomy" id="321398"/>
    <lineage>
        <taxon>Eukaryota</taxon>
        <taxon>Metazoa</taxon>
        <taxon>Chordata</taxon>
        <taxon>Craniata</taxon>
        <taxon>Vertebrata</taxon>
        <taxon>Euteleostomi</taxon>
        <taxon>Archelosauria</taxon>
        <taxon>Archosauria</taxon>
        <taxon>Dinosauria</taxon>
        <taxon>Saurischia</taxon>
        <taxon>Theropoda</taxon>
        <taxon>Coelurosauria</taxon>
        <taxon>Aves</taxon>
        <taxon>Neognathae</taxon>
        <taxon>Neoaves</taxon>
        <taxon>Telluraves</taxon>
        <taxon>Australaves</taxon>
        <taxon>Passeriformes</taxon>
        <taxon>Pipridae</taxon>
        <taxon>Lepidothrix</taxon>
    </lineage>
</organism>
<proteinExistence type="inferred from homology"/>
<keyword evidence="31" id="KW-1185">Reference proteome</keyword>
<dbReference type="PANTHER" id="PTHR10027:SF40">
    <property type="entry name" value="CALCIUM-ACTIVATED POTASSIUM CHANNEL SUBUNIT ALPHA-1"/>
    <property type="match status" value="1"/>
</dbReference>
<evidence type="ECO:0000256" key="17">
    <source>
        <dbReference type="ARBA" id="ARBA00023303"/>
    </source>
</evidence>
<evidence type="ECO:0000256" key="21">
    <source>
        <dbReference type="ARBA" id="ARBA00030326"/>
    </source>
</evidence>
<evidence type="ECO:0000256" key="16">
    <source>
        <dbReference type="ARBA" id="ARBA00023136"/>
    </source>
</evidence>
<comment type="similarity">
    <text evidence="2">Belongs to the potassium channel family. Calcium-activated (TC 1.A.1.3) subfamily. KCa1.1/KCNMA1 sub-subfamily.</text>
</comment>
<evidence type="ECO:0000256" key="10">
    <source>
        <dbReference type="ARBA" id="ARBA00022837"/>
    </source>
</evidence>
<dbReference type="FunFam" id="1.10.287.70:FF:000015">
    <property type="entry name" value="Calcium-activated potassium channel subunit alpha-1 isoform X7"/>
    <property type="match status" value="1"/>
</dbReference>
<dbReference type="InterPro" id="IPR048735">
    <property type="entry name" value="Slowpoke-like_C"/>
</dbReference>
<keyword evidence="6" id="KW-0633">Potassium transport</keyword>
<keyword evidence="11" id="KW-0460">Magnesium</keyword>
<dbReference type="Pfam" id="PF03493">
    <property type="entry name" value="BK_channel_a"/>
    <property type="match status" value="1"/>
</dbReference>
<evidence type="ECO:0000256" key="27">
    <source>
        <dbReference type="ARBA" id="ARBA00034430"/>
    </source>
</evidence>
<accession>A0A6J0GL05</accession>
<keyword evidence="15" id="KW-0406">Ion transport</keyword>
<evidence type="ECO:0000256" key="13">
    <source>
        <dbReference type="ARBA" id="ARBA00022958"/>
    </source>
</evidence>
<dbReference type="InterPro" id="IPR047871">
    <property type="entry name" value="K_chnl_Slo-like"/>
</dbReference>